<dbReference type="OrthoDB" id="3565027at2759"/>
<evidence type="ECO:0000313" key="2">
    <source>
        <dbReference type="Proteomes" id="UP001152300"/>
    </source>
</evidence>
<keyword evidence="2" id="KW-1185">Reference proteome</keyword>
<organism evidence="1 2">
    <name type="scientific">Sclerotinia nivalis</name>
    <dbReference type="NCBI Taxonomy" id="352851"/>
    <lineage>
        <taxon>Eukaryota</taxon>
        <taxon>Fungi</taxon>
        <taxon>Dikarya</taxon>
        <taxon>Ascomycota</taxon>
        <taxon>Pezizomycotina</taxon>
        <taxon>Leotiomycetes</taxon>
        <taxon>Helotiales</taxon>
        <taxon>Sclerotiniaceae</taxon>
        <taxon>Sclerotinia</taxon>
    </lineage>
</organism>
<dbReference type="Proteomes" id="UP001152300">
    <property type="component" value="Unassembled WGS sequence"/>
</dbReference>
<dbReference type="EMBL" id="JAPEIS010000010">
    <property type="protein sequence ID" value="KAJ8062596.1"/>
    <property type="molecule type" value="Genomic_DNA"/>
</dbReference>
<sequence length="117" mass="13573">MSTKENKYTFELCKRRGIEARLHPIITDSKLLKAMTVKKNTEARSKATGQKSREVPLKSLGDEDIQQQTLYPHQKYTYEQLLQNYRNFFMTGPLMRCLEGDENIDEKQVGAFTSIPL</sequence>
<gene>
    <name evidence="1" type="ORF">OCU04_009120</name>
</gene>
<name>A0A9X0DGF1_9HELO</name>
<reference evidence="1" key="1">
    <citation type="submission" date="2022-11" db="EMBL/GenBank/DDBJ databases">
        <title>Genome Resource of Sclerotinia nivalis Strain SnTB1, a Plant Pathogen Isolated from American Ginseng.</title>
        <authorList>
            <person name="Fan S."/>
        </authorList>
    </citation>
    <scope>NUCLEOTIDE SEQUENCE</scope>
    <source>
        <strain evidence="1">SnTB1</strain>
    </source>
</reference>
<comment type="caution">
    <text evidence="1">The sequence shown here is derived from an EMBL/GenBank/DDBJ whole genome shotgun (WGS) entry which is preliminary data.</text>
</comment>
<evidence type="ECO:0000313" key="1">
    <source>
        <dbReference type="EMBL" id="KAJ8062596.1"/>
    </source>
</evidence>
<proteinExistence type="predicted"/>
<accession>A0A9X0DGF1</accession>
<dbReference type="AlphaFoldDB" id="A0A9X0DGF1"/>
<protein>
    <submittedName>
        <fullName evidence="1">Uncharacterized protein</fullName>
    </submittedName>
</protein>